<dbReference type="CDD" id="cd00303">
    <property type="entry name" value="retropepsin_like"/>
    <property type="match status" value="1"/>
</dbReference>
<name>A0ABQ4X8K6_9ASTR</name>
<sequence>MCARVPIDIQGLRMDVDLFVLPMKGPDVVLGIQWLQKLGKVTHDYSEQTMELTWLDCVYVLKGDDALRMKRISLHHMCALLESEDTYGVYELYNLDSDAGSNDY</sequence>
<proteinExistence type="predicted"/>
<gene>
    <name evidence="1" type="ORF">Tco_0656290</name>
</gene>
<protein>
    <submittedName>
        <fullName evidence="1">Retrotransposon-related protein</fullName>
    </submittedName>
</protein>
<dbReference type="EMBL" id="BQNB010009295">
    <property type="protein sequence ID" value="GJS61506.1"/>
    <property type="molecule type" value="Genomic_DNA"/>
</dbReference>
<dbReference type="Gene3D" id="2.40.70.10">
    <property type="entry name" value="Acid Proteases"/>
    <property type="match status" value="1"/>
</dbReference>
<dbReference type="InterPro" id="IPR021109">
    <property type="entry name" value="Peptidase_aspartic_dom_sf"/>
</dbReference>
<accession>A0ABQ4X8K6</accession>
<keyword evidence="2" id="KW-1185">Reference proteome</keyword>
<evidence type="ECO:0000313" key="2">
    <source>
        <dbReference type="Proteomes" id="UP001151760"/>
    </source>
</evidence>
<reference evidence="1" key="1">
    <citation type="journal article" date="2022" name="Int. J. Mol. Sci.">
        <title>Draft Genome of Tanacetum Coccineum: Genomic Comparison of Closely Related Tanacetum-Family Plants.</title>
        <authorList>
            <person name="Yamashiro T."/>
            <person name="Shiraishi A."/>
            <person name="Nakayama K."/>
            <person name="Satake H."/>
        </authorList>
    </citation>
    <scope>NUCLEOTIDE SEQUENCE</scope>
</reference>
<organism evidence="1 2">
    <name type="scientific">Tanacetum coccineum</name>
    <dbReference type="NCBI Taxonomy" id="301880"/>
    <lineage>
        <taxon>Eukaryota</taxon>
        <taxon>Viridiplantae</taxon>
        <taxon>Streptophyta</taxon>
        <taxon>Embryophyta</taxon>
        <taxon>Tracheophyta</taxon>
        <taxon>Spermatophyta</taxon>
        <taxon>Magnoliopsida</taxon>
        <taxon>eudicotyledons</taxon>
        <taxon>Gunneridae</taxon>
        <taxon>Pentapetalae</taxon>
        <taxon>asterids</taxon>
        <taxon>campanulids</taxon>
        <taxon>Asterales</taxon>
        <taxon>Asteraceae</taxon>
        <taxon>Asteroideae</taxon>
        <taxon>Anthemideae</taxon>
        <taxon>Anthemidinae</taxon>
        <taxon>Tanacetum</taxon>
    </lineage>
</organism>
<dbReference type="Pfam" id="PF08284">
    <property type="entry name" value="RVP_2"/>
    <property type="match status" value="1"/>
</dbReference>
<dbReference type="Proteomes" id="UP001151760">
    <property type="component" value="Unassembled WGS sequence"/>
</dbReference>
<comment type="caution">
    <text evidence="1">The sequence shown here is derived from an EMBL/GenBank/DDBJ whole genome shotgun (WGS) entry which is preliminary data.</text>
</comment>
<reference evidence="1" key="2">
    <citation type="submission" date="2022-01" db="EMBL/GenBank/DDBJ databases">
        <authorList>
            <person name="Yamashiro T."/>
            <person name="Shiraishi A."/>
            <person name="Satake H."/>
            <person name="Nakayama K."/>
        </authorList>
    </citation>
    <scope>NUCLEOTIDE SEQUENCE</scope>
</reference>
<evidence type="ECO:0000313" key="1">
    <source>
        <dbReference type="EMBL" id="GJS61506.1"/>
    </source>
</evidence>